<dbReference type="SUPFAM" id="SSF53474">
    <property type="entry name" value="alpha/beta-Hydrolases"/>
    <property type="match status" value="1"/>
</dbReference>
<proteinExistence type="predicted"/>
<reference evidence="2 3" key="1">
    <citation type="submission" date="2020-05" db="EMBL/GenBank/DDBJ databases">
        <authorList>
            <person name="Kim M.K."/>
        </authorList>
    </citation>
    <scope>NUCLEOTIDE SEQUENCE [LARGE SCALE GENOMIC DNA]</scope>
    <source>
        <strain evidence="2 3">BT25</strain>
    </source>
</reference>
<comment type="caution">
    <text evidence="2">The sequence shown here is derived from an EMBL/GenBank/DDBJ whole genome shotgun (WGS) entry which is preliminary data.</text>
</comment>
<feature type="domain" description="Dienelactone hydrolase" evidence="1">
    <location>
        <begin position="83"/>
        <end position="292"/>
    </location>
</feature>
<dbReference type="PROSITE" id="PS51318">
    <property type="entry name" value="TAT"/>
    <property type="match status" value="1"/>
</dbReference>
<dbReference type="InterPro" id="IPR002925">
    <property type="entry name" value="Dienelactn_hydro"/>
</dbReference>
<evidence type="ECO:0000313" key="3">
    <source>
        <dbReference type="Proteomes" id="UP000550508"/>
    </source>
</evidence>
<dbReference type="InterPro" id="IPR029058">
    <property type="entry name" value="AB_hydrolase_fold"/>
</dbReference>
<accession>A0A849VQF9</accession>
<sequence>MNDPNATPKITQAMVDAYDEYTHLTLDRRSFMDKLTKLAGSGAAAAMIAPLLAANSARAAIVAADDKRLLTKDVVFPGSKGEIKGYRASPADASGKLPGVVVIHENRGLNDHIRDVARRVALEGFVALAPDLLSVSGGTPPDEDKARDMIGALDASMAIAEGVATIEYLKNDKATNGKVGVVGFCWGGGLVNDLAVNAPDLGAGVAYYGRQPKAEDVQKIKAPLLLQYAGLDTRINAGIDAYKKALEANGKTFEIFVYDGANHAFNNDTSEARYDKKAAELAWGRTIGFFKKNLS</sequence>
<dbReference type="GO" id="GO:0016787">
    <property type="term" value="F:hydrolase activity"/>
    <property type="evidence" value="ECO:0007669"/>
    <property type="project" value="UniProtKB-KW"/>
</dbReference>
<dbReference type="InterPro" id="IPR006311">
    <property type="entry name" value="TAT_signal"/>
</dbReference>
<gene>
    <name evidence="2" type="ORF">HQ945_10820</name>
</gene>
<protein>
    <submittedName>
        <fullName evidence="2">Dienelactone hydrolase family protein</fullName>
    </submittedName>
</protein>
<name>A0A849VQF9_9HYPH</name>
<dbReference type="AlphaFoldDB" id="A0A849VQF9"/>
<dbReference type="EMBL" id="JABUMX010000002">
    <property type="protein sequence ID" value="NTS31746.1"/>
    <property type="molecule type" value="Genomic_DNA"/>
</dbReference>
<organism evidence="2 3">
    <name type="scientific">Phyllobacterium pellucidum</name>
    <dbReference type="NCBI Taxonomy" id="2740464"/>
    <lineage>
        <taxon>Bacteria</taxon>
        <taxon>Pseudomonadati</taxon>
        <taxon>Pseudomonadota</taxon>
        <taxon>Alphaproteobacteria</taxon>
        <taxon>Hyphomicrobiales</taxon>
        <taxon>Phyllobacteriaceae</taxon>
        <taxon>Phyllobacterium</taxon>
    </lineage>
</organism>
<dbReference type="InterPro" id="IPR051049">
    <property type="entry name" value="Dienelactone_hydrolase-like"/>
</dbReference>
<dbReference type="PANTHER" id="PTHR46623:SF6">
    <property type="entry name" value="ALPHA_BETA-HYDROLASES SUPERFAMILY PROTEIN"/>
    <property type="match status" value="1"/>
</dbReference>
<evidence type="ECO:0000259" key="1">
    <source>
        <dbReference type="Pfam" id="PF01738"/>
    </source>
</evidence>
<keyword evidence="2" id="KW-0378">Hydrolase</keyword>
<keyword evidence="3" id="KW-1185">Reference proteome</keyword>
<dbReference type="Pfam" id="PF01738">
    <property type="entry name" value="DLH"/>
    <property type="match status" value="1"/>
</dbReference>
<dbReference type="RefSeq" id="WP_113282224.1">
    <property type="nucleotide sequence ID" value="NZ_JABUMX010000002.1"/>
</dbReference>
<dbReference type="Proteomes" id="UP000550508">
    <property type="component" value="Unassembled WGS sequence"/>
</dbReference>
<evidence type="ECO:0000313" key="2">
    <source>
        <dbReference type="EMBL" id="NTS31746.1"/>
    </source>
</evidence>
<dbReference type="PANTHER" id="PTHR46623">
    <property type="entry name" value="CARBOXYMETHYLENEBUTENOLIDASE-RELATED"/>
    <property type="match status" value="1"/>
</dbReference>
<dbReference type="Gene3D" id="3.40.50.1820">
    <property type="entry name" value="alpha/beta hydrolase"/>
    <property type="match status" value="1"/>
</dbReference>